<feature type="region of interest" description="Disordered" evidence="2">
    <location>
        <begin position="1552"/>
        <end position="1585"/>
    </location>
</feature>
<accession>A0A9W6ZJD4</accession>
<name>A0A9W6ZJD4_9STRA</name>
<evidence type="ECO:0000256" key="1">
    <source>
        <dbReference type="ARBA" id="ARBA00022737"/>
    </source>
</evidence>
<feature type="compositionally biased region" description="Acidic residues" evidence="2">
    <location>
        <begin position="1555"/>
        <end position="1565"/>
    </location>
</feature>
<reference evidence="3" key="1">
    <citation type="submission" date="2022-07" db="EMBL/GenBank/DDBJ databases">
        <title>Genome analysis of Parmales, a sister group of diatoms, reveals the evolutionary specialization of diatoms from phago-mixotrophs to photoautotrophs.</title>
        <authorList>
            <person name="Ban H."/>
            <person name="Sato S."/>
            <person name="Yoshikawa S."/>
            <person name="Kazumasa Y."/>
            <person name="Nakamura Y."/>
            <person name="Ichinomiya M."/>
            <person name="Saitoh K."/>
            <person name="Sato N."/>
            <person name="Blanc-Mathieu R."/>
            <person name="Endo H."/>
            <person name="Kuwata A."/>
            <person name="Ogata H."/>
        </authorList>
    </citation>
    <scope>NUCLEOTIDE SEQUENCE</scope>
</reference>
<dbReference type="OrthoDB" id="2325716at2759"/>
<sequence>MIRRPQSANAPSRTSTRKGDEEGGEDGHAKSSREVQVRPRTAGGPRRKKKFQKTLAPPKEKKVHAYKLGKTMSVSLKDTIYSKRRTKPLEVPEPVSIMANSWIASDATFADFSSRPVDELALYNQDLERQLKKDHLNFLAGKNHKDLASRFNTQQEFCDVSKMVESMKEKARDDKRARVKAAKNRELRDNANFASSSPTRGRTNSTIAKNFDPLGMTNVKSPVPRNQSIRFDHHDKGDARADEVPDLKNLLKKGKNKAKADDEQRVKAPVNTEHLDLLSAEVEFQRALVLCYQDFGQRHDLYEKAASNLRQIYDMQYLDKLDYTKELSENPRAHVKRLIALVDKADYYTAQESEKAKAVKKTRQVIYLKTKAQNLAEQTRQALKLRSKLNQWRKLEDQLEQVSDLSHSMRMNQSSEYLALKGVKNVAVLGRSTEDNEEKEKKTNAVTSILSKLGTPDEKGSLGGGDGKEEEEESNPAKMRMLKASQQRQRMSAHLLIGANDWHFSNRLDPYFGEELRTHETSVDSMVRASRKEFGLVAKSAQERIRSGQCDPTDEHLFRASLGQLKAHPRINDFLADVTVVAPDVCIVGEPFDIWFSYAHKKQRDRLHCPGDWLGIFLLTEEKEETLVCWHEIPEIFNEHNLLVDKTAIKMEGDYYAAYFVNGSEKPLGRSKVFRPKFVRGKLNITRTKENKDGKSIRIAPDGIASIICGVSFVVNFNIDHTDGVIHSHNDTIGLVKCDKEGNPVGIDVNSEGWGSLAKKAAVKVVKLPFDENSGDVVIDHGCSLPGYYRLMFFAYEQGNRVCGVSGCIKAVRDFGEAEIWRRKKVKNRLFRIYISTRWDMEAERKTWREVIVPMLRLYCDDRFIDFAYVECAIPNGDVAWQGSSEAILRMLRGIKYCSPVFVGCFGEMLSLQVGRKAMKSEEKEQLKSEFPFLSLTAFNEDATRVPTTTEVELMEALFIPCMEDEMRKLDQEGSGNGGAGTSNSTAADHSYFFTRHPSLRSIDFPDYMSNLTGVNTISNKRNKKGELKDVLKAIEEKTIAVRPMPPKYANMDELSGMMMNAIKGSIESLWPSSNAPEFLDRFAIETEIAMDFLRLGYVRHLDRFTYISGNSKGGESSNGGKGDAQGVGAPTRMFRPIVEKAMQGGVGMQLPARTRAVMQGKKNRPLTFYEILERHCDAVNNDLLLVVDSPNCGITLKLSNFISGYIKIHKGEVHLPQWGVCRNRGIIKRFFKTVNVKIGKNHTTELLVKTKKDIKEGTMRVCLVLFVDLRRPSHRWKVGNMCKYILRELKRTFHIDMDIPDVDMDCIHSLGDWFQAVATLGDVLIVLDGIDQIDTGKEEDPFWFLPEEIPSCIRIICSCHLTSRAYISLTTNYNERGAVIIKRKSNLQEDDKVHLIDGIAKSLGFAVSLDSVLPLLSSEKTNTVGYLRCLLEELYYRGLFEGVGVYNEDRKWGLWNAQALNLDLDCCGGKLVRDGIAGACSELLDKCDNRFMLYEERLKRLMDTCPFFETSVCCIRLARRGLGEDELRRILYGKKVAKMEWKRQERLRAVKEEGAEEGAEEGEGEGERGDEKKETEGVEKDKGAQAQEVVVTTADILFLLERLEEVCMNCFGKFTLANMEIQNAIDKIMFGQYTRSEEGGSVVGGSGGHKVKEDGSKSDRWKSFYLQVTIDMFNKSLVSFRKAEELPFLAKYYAKTINPKKDPKKVVKWRETILRMVLEVDMFYRLTDDMLIDDLVRCLQFCHAKPANTTDTLKANFERYFGLNVKKNFGYGYEALGQKSVGVDLNHFRVNGGKILQRMGDFCLKHLHNVTNVAEEMAEASLLLNFRGKRFPRPGEGPHSHGWTMFPLDIDSAIEAIVLISAIYLQRAKICHQRMMKREAKTQKSANSAILSGVGKGKKGSKMVAAMYMGGSKTTGKAQASLGADGDMDKSDGIDPIFLLQKLEHLAKHTRMMEENGLDERFIEKVAKFEKNEEAFMEIYRQLPQARNYKGSKKNRTTWLMNDTDYRVHGLKQLGGTHKNLLNTQGGEGGGGSYA</sequence>
<dbReference type="Proteomes" id="UP001165082">
    <property type="component" value="Unassembled WGS sequence"/>
</dbReference>
<dbReference type="PANTHER" id="PTHR19860:SF40">
    <property type="entry name" value="WD40 REPEAT-CONTAINING PROTEIN"/>
    <property type="match status" value="1"/>
</dbReference>
<feature type="region of interest" description="Disordered" evidence="2">
    <location>
        <begin position="1"/>
        <end position="62"/>
    </location>
</feature>
<organism evidence="3 4">
    <name type="scientific">Triparma retinervis</name>
    <dbReference type="NCBI Taxonomy" id="2557542"/>
    <lineage>
        <taxon>Eukaryota</taxon>
        <taxon>Sar</taxon>
        <taxon>Stramenopiles</taxon>
        <taxon>Ochrophyta</taxon>
        <taxon>Bolidophyceae</taxon>
        <taxon>Parmales</taxon>
        <taxon>Triparmaceae</taxon>
        <taxon>Triparma</taxon>
    </lineage>
</organism>
<evidence type="ECO:0000256" key="2">
    <source>
        <dbReference type="SAM" id="MobiDB-lite"/>
    </source>
</evidence>
<keyword evidence="1" id="KW-0677">Repeat</keyword>
<dbReference type="GO" id="GO:0080008">
    <property type="term" value="C:Cul4-RING E3 ubiquitin ligase complex"/>
    <property type="evidence" value="ECO:0007669"/>
    <property type="project" value="TreeGrafter"/>
</dbReference>
<keyword evidence="4" id="KW-1185">Reference proteome</keyword>
<feature type="compositionally biased region" description="Basic and acidic residues" evidence="2">
    <location>
        <begin position="230"/>
        <end position="241"/>
    </location>
</feature>
<proteinExistence type="predicted"/>
<comment type="caution">
    <text evidence="3">The sequence shown here is derived from an EMBL/GenBank/DDBJ whole genome shotgun (WGS) entry which is preliminary data.</text>
</comment>
<gene>
    <name evidence="3" type="ORF">TrRE_jg11032</name>
</gene>
<evidence type="ECO:0000313" key="4">
    <source>
        <dbReference type="Proteomes" id="UP001165082"/>
    </source>
</evidence>
<feature type="compositionally biased region" description="Polar residues" evidence="2">
    <location>
        <begin position="192"/>
        <end position="208"/>
    </location>
</feature>
<dbReference type="InterPro" id="IPR051191">
    <property type="entry name" value="DCAF12"/>
</dbReference>
<dbReference type="EMBL" id="BRXZ01006112">
    <property type="protein sequence ID" value="GMH55452.1"/>
    <property type="molecule type" value="Genomic_DNA"/>
</dbReference>
<feature type="compositionally biased region" description="Basic and acidic residues" evidence="2">
    <location>
        <begin position="432"/>
        <end position="443"/>
    </location>
</feature>
<feature type="region of interest" description="Disordered" evidence="2">
    <location>
        <begin position="431"/>
        <end position="477"/>
    </location>
</feature>
<protein>
    <submittedName>
        <fullName evidence="3">Uncharacterized protein</fullName>
    </submittedName>
</protein>
<dbReference type="PANTHER" id="PTHR19860">
    <property type="entry name" value="DDB1- AND CUL4-ASSOCIATED FACTOR 12-RELATED"/>
    <property type="match status" value="1"/>
</dbReference>
<feature type="compositionally biased region" description="Polar residues" evidence="2">
    <location>
        <begin position="1"/>
        <end position="14"/>
    </location>
</feature>
<feature type="compositionally biased region" description="Polar residues" evidence="2">
    <location>
        <begin position="218"/>
        <end position="229"/>
    </location>
</feature>
<evidence type="ECO:0000313" key="3">
    <source>
        <dbReference type="EMBL" id="GMH55452.1"/>
    </source>
</evidence>
<feature type="region of interest" description="Disordered" evidence="2">
    <location>
        <begin position="169"/>
        <end position="241"/>
    </location>
</feature>
<feature type="compositionally biased region" description="Basic and acidic residues" evidence="2">
    <location>
        <begin position="1566"/>
        <end position="1584"/>
    </location>
</feature>
<feature type="compositionally biased region" description="Basic and acidic residues" evidence="2">
    <location>
        <begin position="17"/>
        <end position="37"/>
    </location>
</feature>